<name>B8HTF5_CYAP4</name>
<evidence type="ECO:0000313" key="3">
    <source>
        <dbReference type="EMBL" id="ACL44381.1"/>
    </source>
</evidence>
<dbReference type="Pfam" id="PF07885">
    <property type="entry name" value="Ion_trans_2"/>
    <property type="match status" value="1"/>
</dbReference>
<dbReference type="SUPFAM" id="SSF81324">
    <property type="entry name" value="Voltage-gated potassium channels"/>
    <property type="match status" value="1"/>
</dbReference>
<dbReference type="KEGG" id="cyn:Cyan7425_2018"/>
<feature type="domain" description="Potassium channel" evidence="2">
    <location>
        <begin position="148"/>
        <end position="226"/>
    </location>
</feature>
<proteinExistence type="predicted"/>
<dbReference type="InterPro" id="IPR013099">
    <property type="entry name" value="K_chnl_dom"/>
</dbReference>
<feature type="transmembrane region" description="Helical" evidence="1">
    <location>
        <begin position="207"/>
        <end position="229"/>
    </location>
</feature>
<keyword evidence="1" id="KW-1133">Transmembrane helix</keyword>
<gene>
    <name evidence="3" type="ordered locus">Cyan7425_2018</name>
</gene>
<dbReference type="Gene3D" id="1.10.287.70">
    <property type="match status" value="1"/>
</dbReference>
<protein>
    <submittedName>
        <fullName evidence="3">Ion transport 2 domain protein</fullName>
    </submittedName>
</protein>
<feature type="transmembrane region" description="Helical" evidence="1">
    <location>
        <begin position="70"/>
        <end position="89"/>
    </location>
</feature>
<feature type="transmembrane region" description="Helical" evidence="1">
    <location>
        <begin position="12"/>
        <end position="33"/>
    </location>
</feature>
<feature type="transmembrane region" description="Helical" evidence="1">
    <location>
        <begin position="133"/>
        <end position="154"/>
    </location>
</feature>
<keyword evidence="1" id="KW-0472">Membrane</keyword>
<dbReference type="STRING" id="395961.Cyan7425_2018"/>
<sequence length="231" mass="26645">MAINNRKPELKQWTNSYLIFVLTVMAIMIAMLGEHLIQLFLYNFIYALTMVMIVLRDYHKGYRVISKRTIYIIVCLTIISIVSSVFYHFGLFPEFQVFFLFSSGLIKVGIYGYCWLSTVKILMKKQKVTEQTIILAITSYLFIGIIWSFIYFTIWEINPHAFHISSPAADQFKAWNLVMYFSLTTLTTLGYGDIIPVDRVLMIAANFEAIAGSIYLTVIIARLVSLYSITD</sequence>
<dbReference type="OrthoDB" id="9813518at2"/>
<feature type="transmembrane region" description="Helical" evidence="1">
    <location>
        <begin position="174"/>
        <end position="195"/>
    </location>
</feature>
<accession>B8HTF5</accession>
<organism evidence="3">
    <name type="scientific">Cyanothece sp. (strain PCC 7425 / ATCC 29141)</name>
    <dbReference type="NCBI Taxonomy" id="395961"/>
    <lineage>
        <taxon>Bacteria</taxon>
        <taxon>Bacillati</taxon>
        <taxon>Cyanobacteriota</taxon>
        <taxon>Cyanophyceae</taxon>
        <taxon>Gomontiellales</taxon>
        <taxon>Cyanothecaceae</taxon>
        <taxon>Cyanothece</taxon>
    </lineage>
</organism>
<dbReference type="HOGENOM" id="CLU_089632_1_0_3"/>
<feature type="transmembrane region" description="Helical" evidence="1">
    <location>
        <begin position="95"/>
        <end position="113"/>
    </location>
</feature>
<keyword evidence="1" id="KW-0812">Transmembrane</keyword>
<feature type="transmembrane region" description="Helical" evidence="1">
    <location>
        <begin position="39"/>
        <end position="58"/>
    </location>
</feature>
<evidence type="ECO:0000259" key="2">
    <source>
        <dbReference type="Pfam" id="PF07885"/>
    </source>
</evidence>
<dbReference type="EMBL" id="CP001344">
    <property type="protein sequence ID" value="ACL44381.1"/>
    <property type="molecule type" value="Genomic_DNA"/>
</dbReference>
<evidence type="ECO:0000256" key="1">
    <source>
        <dbReference type="SAM" id="Phobius"/>
    </source>
</evidence>
<dbReference type="eggNOG" id="ENOG5033E00">
    <property type="taxonomic scope" value="Bacteria"/>
</dbReference>
<dbReference type="AlphaFoldDB" id="B8HTF5"/>
<reference evidence="3" key="1">
    <citation type="submission" date="2009-01" db="EMBL/GenBank/DDBJ databases">
        <title>Complete sequence of chromosome Cyanothece sp. PCC 7425.</title>
        <authorList>
            <consortium name="US DOE Joint Genome Institute"/>
            <person name="Lucas S."/>
            <person name="Copeland A."/>
            <person name="Lapidus A."/>
            <person name="Glavina del Rio T."/>
            <person name="Dalin E."/>
            <person name="Tice H."/>
            <person name="Bruce D."/>
            <person name="Goodwin L."/>
            <person name="Pitluck S."/>
            <person name="Sims D."/>
            <person name="Meineke L."/>
            <person name="Brettin T."/>
            <person name="Detter J.C."/>
            <person name="Han C."/>
            <person name="Larimer F."/>
            <person name="Land M."/>
            <person name="Hauser L."/>
            <person name="Kyrpides N."/>
            <person name="Ovchinnikova G."/>
            <person name="Liberton M."/>
            <person name="Stoeckel J."/>
            <person name="Banerjee A."/>
            <person name="Singh A."/>
            <person name="Page L."/>
            <person name="Sato H."/>
            <person name="Zhao L."/>
            <person name="Sherman L."/>
            <person name="Pakrasi H."/>
            <person name="Richardson P."/>
        </authorList>
    </citation>
    <scope>NUCLEOTIDE SEQUENCE</scope>
    <source>
        <strain evidence="3">PCC 7425</strain>
    </source>
</reference>